<reference evidence="5" key="1">
    <citation type="journal article" date="2019" name="Int. J. Syst. Evol. Microbiol.">
        <title>The Global Catalogue of Microorganisms (GCM) 10K type strain sequencing project: providing services to taxonomists for standard genome sequencing and annotation.</title>
        <authorList>
            <consortium name="The Broad Institute Genomics Platform"/>
            <consortium name="The Broad Institute Genome Sequencing Center for Infectious Disease"/>
            <person name="Wu L."/>
            <person name="Ma J."/>
        </authorList>
    </citation>
    <scope>NUCLEOTIDE SEQUENCE [LARGE SCALE GENOMIC DNA]</scope>
    <source>
        <strain evidence="5">KCTC 12848</strain>
    </source>
</reference>
<organism evidence="4 5">
    <name type="scientific">Saccharothrix xinjiangensis</name>
    <dbReference type="NCBI Taxonomy" id="204798"/>
    <lineage>
        <taxon>Bacteria</taxon>
        <taxon>Bacillati</taxon>
        <taxon>Actinomycetota</taxon>
        <taxon>Actinomycetes</taxon>
        <taxon>Pseudonocardiales</taxon>
        <taxon>Pseudonocardiaceae</taxon>
        <taxon>Saccharothrix</taxon>
    </lineage>
</organism>
<name>A0ABV9XZZ2_9PSEU</name>
<dbReference type="Gene3D" id="3.40.50.720">
    <property type="entry name" value="NAD(P)-binding Rossmann-like Domain"/>
    <property type="match status" value="1"/>
</dbReference>
<dbReference type="SUPFAM" id="SSF51735">
    <property type="entry name" value="NAD(P)-binding Rossmann-fold domains"/>
    <property type="match status" value="1"/>
</dbReference>
<keyword evidence="2" id="KW-0560">Oxidoreductase</keyword>
<dbReference type="Proteomes" id="UP001595833">
    <property type="component" value="Unassembled WGS sequence"/>
</dbReference>
<dbReference type="SMART" id="SM00829">
    <property type="entry name" value="PKS_ER"/>
    <property type="match status" value="1"/>
</dbReference>
<dbReference type="PANTHER" id="PTHR48106:SF13">
    <property type="entry name" value="QUINONE OXIDOREDUCTASE-RELATED"/>
    <property type="match status" value="1"/>
</dbReference>
<keyword evidence="5" id="KW-1185">Reference proteome</keyword>
<evidence type="ECO:0000256" key="2">
    <source>
        <dbReference type="ARBA" id="ARBA00023002"/>
    </source>
</evidence>
<dbReference type="RefSeq" id="WP_344040835.1">
    <property type="nucleotide sequence ID" value="NZ_BAAAKE010000025.1"/>
</dbReference>
<evidence type="ECO:0000256" key="1">
    <source>
        <dbReference type="ARBA" id="ARBA00022857"/>
    </source>
</evidence>
<dbReference type="SUPFAM" id="SSF50129">
    <property type="entry name" value="GroES-like"/>
    <property type="match status" value="1"/>
</dbReference>
<keyword evidence="1" id="KW-0521">NADP</keyword>
<gene>
    <name evidence="4" type="ORF">ACFPFM_19130</name>
</gene>
<proteinExistence type="predicted"/>
<dbReference type="InterPro" id="IPR020843">
    <property type="entry name" value="ER"/>
</dbReference>
<dbReference type="Gene3D" id="3.90.180.10">
    <property type="entry name" value="Medium-chain alcohol dehydrogenases, catalytic domain"/>
    <property type="match status" value="1"/>
</dbReference>
<protein>
    <submittedName>
        <fullName evidence="4">Zinc-binding alcohol dehydrogenase family protein</fullName>
    </submittedName>
</protein>
<accession>A0ABV9XZZ2</accession>
<dbReference type="Pfam" id="PF00107">
    <property type="entry name" value="ADH_zinc_N"/>
    <property type="match status" value="1"/>
</dbReference>
<dbReference type="PANTHER" id="PTHR48106">
    <property type="entry name" value="QUINONE OXIDOREDUCTASE PIG3-RELATED"/>
    <property type="match status" value="1"/>
</dbReference>
<evidence type="ECO:0000313" key="4">
    <source>
        <dbReference type="EMBL" id="MFC5055861.1"/>
    </source>
</evidence>
<dbReference type="InterPro" id="IPR011032">
    <property type="entry name" value="GroES-like_sf"/>
</dbReference>
<evidence type="ECO:0000313" key="5">
    <source>
        <dbReference type="Proteomes" id="UP001595833"/>
    </source>
</evidence>
<evidence type="ECO:0000259" key="3">
    <source>
        <dbReference type="SMART" id="SM00829"/>
    </source>
</evidence>
<sequence>MSARMAAAVLRRFGGPEVLRVERVDEPGCPEGASLVDVSLAGVNFDDLEHRRGAEPELPLPAVLGVDVVGRRRRDGRRVVALLRRGGGYARVAAAVDAHSVPVPDDVDDAQAVALFEQGATAYGALRLAGRVQAGESVVVTSAAGGVGHLAVQLAVALGAKPVIGVASTAEKRAVVAELGADAVLAPDEVGELRAVTGGRGADLVIDGNGGEQVKAALRGLAPFGRLVSYGWRGGAPGCGWTGVSTEELVDGSIGVAGFWMRHVVDDRVLLTGIADALFDLARRGSLTARIDRVVPLSGVGAAHAAFAARRTIGKVLVDVREVG</sequence>
<comment type="caution">
    <text evidence="4">The sequence shown here is derived from an EMBL/GenBank/DDBJ whole genome shotgun (WGS) entry which is preliminary data.</text>
</comment>
<dbReference type="InterPro" id="IPR013149">
    <property type="entry name" value="ADH-like_C"/>
</dbReference>
<feature type="domain" description="Enoyl reductase (ER)" evidence="3">
    <location>
        <begin position="14"/>
        <end position="318"/>
    </location>
</feature>
<dbReference type="InterPro" id="IPR036291">
    <property type="entry name" value="NAD(P)-bd_dom_sf"/>
</dbReference>
<dbReference type="EMBL" id="JBHSJB010000017">
    <property type="protein sequence ID" value="MFC5055861.1"/>
    <property type="molecule type" value="Genomic_DNA"/>
</dbReference>